<dbReference type="InterPro" id="IPR000014">
    <property type="entry name" value="PAS"/>
</dbReference>
<dbReference type="Pfam" id="PF00672">
    <property type="entry name" value="HAMP"/>
    <property type="match status" value="1"/>
</dbReference>
<dbReference type="Pfam" id="PF00512">
    <property type="entry name" value="HisKA"/>
    <property type="match status" value="1"/>
</dbReference>
<keyword evidence="6" id="KW-0808">Transferase</keyword>
<evidence type="ECO:0000256" key="4">
    <source>
        <dbReference type="ARBA" id="ARBA00022475"/>
    </source>
</evidence>
<dbReference type="GO" id="GO:0004721">
    <property type="term" value="F:phosphoprotein phosphatase activity"/>
    <property type="evidence" value="ECO:0007669"/>
    <property type="project" value="TreeGrafter"/>
</dbReference>
<feature type="domain" description="PAS" evidence="14">
    <location>
        <begin position="250"/>
        <end position="295"/>
    </location>
</feature>
<comment type="catalytic activity">
    <reaction evidence="1">
        <text>ATP + protein L-histidine = ADP + protein N-phospho-L-histidine.</text>
        <dbReference type="EC" id="2.7.13.3"/>
    </reaction>
</comment>
<evidence type="ECO:0000259" key="14">
    <source>
        <dbReference type="PROSITE" id="PS50112"/>
    </source>
</evidence>
<organism evidence="17 18">
    <name type="scientific">Syntrophotalea acetylenivorans</name>
    <dbReference type="NCBI Taxonomy" id="1842532"/>
    <lineage>
        <taxon>Bacteria</taxon>
        <taxon>Pseudomonadati</taxon>
        <taxon>Thermodesulfobacteriota</taxon>
        <taxon>Desulfuromonadia</taxon>
        <taxon>Desulfuromonadales</taxon>
        <taxon>Syntrophotaleaceae</taxon>
        <taxon>Syntrophotalea</taxon>
    </lineage>
</organism>
<evidence type="ECO:0000256" key="12">
    <source>
        <dbReference type="SAM" id="Phobius"/>
    </source>
</evidence>
<dbReference type="InterPro" id="IPR036097">
    <property type="entry name" value="HisK_dim/P_sf"/>
</dbReference>
<dbReference type="NCBIfam" id="TIGR00229">
    <property type="entry name" value="sensory_box"/>
    <property type="match status" value="1"/>
</dbReference>
<sequence length="592" mass="64986">MTMRNIRLLWQIFPSYVFIVMAVLFGVGWHLTGAIEDFFLRQTAADLEARARLVSPQVALALEVGDFAKLDQLCKDFGAAADARFTVVLPSGVVVGDSIEDPARMENHASRVEVADGLAGRVSHSTRYSRTLQQAMMYVAVPVANEARIIGTVRAARALTAIENALKTLYRQVPIGGLVALVLAALASFWVSRRISRPLEAMRHGAVDFAQGRFDRKLTAAGSMEVCALARAMNLMAEQLDDRIRTIMEQRNEQQAVLASMVEGVLAIDMEERVLHFNQAAAQFLGVDPQQVQGQRIAEVARKADLQRFIGRTLECPDPVEGEIVLQDPETRYLQAHGTVLRDAEQQEIGVLIVLNDVTRLRRLENIRRDFVANVSHELKTPITAIKASVETLMDGAAVSPADSQEFLKIIAKQADRLNAIIDDLLALSRIEQNDDVSGMMLEMQELEPVLRSAVQSCSVAAADKEISLGVACSPALQSRINAPLIEQAVINLVDNAIKYSEQKSSVQVEAEVRNDMIEIRVRDRGCGIAREHLSRLFERFYRVDKARSRRQGGTGLGLAIVKHIVQAHSGTVTVSSEPGAGSVFTILLPAA</sequence>
<evidence type="ECO:0000259" key="13">
    <source>
        <dbReference type="PROSITE" id="PS50109"/>
    </source>
</evidence>
<keyword evidence="7" id="KW-0547">Nucleotide-binding</keyword>
<dbReference type="GO" id="GO:0005886">
    <property type="term" value="C:plasma membrane"/>
    <property type="evidence" value="ECO:0007669"/>
    <property type="project" value="UniProtKB-SubCell"/>
</dbReference>
<keyword evidence="5" id="KW-0597">Phosphoprotein</keyword>
<evidence type="ECO:0000259" key="16">
    <source>
        <dbReference type="PROSITE" id="PS50885"/>
    </source>
</evidence>
<dbReference type="Pfam" id="PF08448">
    <property type="entry name" value="PAS_4"/>
    <property type="match status" value="1"/>
</dbReference>
<dbReference type="GO" id="GO:0000155">
    <property type="term" value="F:phosphorelay sensor kinase activity"/>
    <property type="evidence" value="ECO:0007669"/>
    <property type="project" value="InterPro"/>
</dbReference>
<dbReference type="InterPro" id="IPR000700">
    <property type="entry name" value="PAS-assoc_C"/>
</dbReference>
<dbReference type="InterPro" id="IPR003661">
    <property type="entry name" value="HisK_dim/P_dom"/>
</dbReference>
<dbReference type="FunFam" id="1.10.287.130:FF:000008">
    <property type="entry name" value="Two-component sensor histidine kinase"/>
    <property type="match status" value="1"/>
</dbReference>
<evidence type="ECO:0000256" key="2">
    <source>
        <dbReference type="ARBA" id="ARBA00004236"/>
    </source>
</evidence>
<dbReference type="SMART" id="SM00387">
    <property type="entry name" value="HATPase_c"/>
    <property type="match status" value="1"/>
</dbReference>
<dbReference type="SMART" id="SM00388">
    <property type="entry name" value="HisKA"/>
    <property type="match status" value="1"/>
</dbReference>
<evidence type="ECO:0000256" key="9">
    <source>
        <dbReference type="ARBA" id="ARBA00022840"/>
    </source>
</evidence>
<dbReference type="CDD" id="cd06225">
    <property type="entry name" value="HAMP"/>
    <property type="match status" value="1"/>
</dbReference>
<dbReference type="SUPFAM" id="SSF55874">
    <property type="entry name" value="ATPase domain of HSP90 chaperone/DNA topoisomerase II/histidine kinase"/>
    <property type="match status" value="1"/>
</dbReference>
<keyword evidence="12" id="KW-0812">Transmembrane</keyword>
<dbReference type="PROSITE" id="PS50112">
    <property type="entry name" value="PAS"/>
    <property type="match status" value="1"/>
</dbReference>
<dbReference type="InterPro" id="IPR003660">
    <property type="entry name" value="HAMP_dom"/>
</dbReference>
<proteinExistence type="predicted"/>
<name>A0A1L3GP92_9BACT</name>
<dbReference type="InterPro" id="IPR036890">
    <property type="entry name" value="HATPase_C_sf"/>
</dbReference>
<dbReference type="PANTHER" id="PTHR45453">
    <property type="entry name" value="PHOSPHATE REGULON SENSOR PROTEIN PHOR"/>
    <property type="match status" value="1"/>
</dbReference>
<keyword evidence="10" id="KW-0902">Two-component regulatory system</keyword>
<keyword evidence="9" id="KW-0067">ATP-binding</keyword>
<feature type="domain" description="PAC" evidence="15">
    <location>
        <begin position="318"/>
        <end position="370"/>
    </location>
</feature>
<dbReference type="Gene3D" id="3.30.450.20">
    <property type="entry name" value="PAS domain"/>
    <property type="match status" value="1"/>
</dbReference>
<evidence type="ECO:0000256" key="6">
    <source>
        <dbReference type="ARBA" id="ARBA00022679"/>
    </source>
</evidence>
<dbReference type="Proteomes" id="UP000182517">
    <property type="component" value="Chromosome"/>
</dbReference>
<evidence type="ECO:0000256" key="5">
    <source>
        <dbReference type="ARBA" id="ARBA00022553"/>
    </source>
</evidence>
<dbReference type="AlphaFoldDB" id="A0A1L3GP92"/>
<dbReference type="PROSITE" id="PS50113">
    <property type="entry name" value="PAC"/>
    <property type="match status" value="1"/>
</dbReference>
<gene>
    <name evidence="17" type="ORF">A7E78_07755</name>
</gene>
<dbReference type="InterPro" id="IPR013656">
    <property type="entry name" value="PAS_4"/>
</dbReference>
<feature type="transmembrane region" description="Helical" evidence="12">
    <location>
        <begin position="12"/>
        <end position="31"/>
    </location>
</feature>
<evidence type="ECO:0000313" key="18">
    <source>
        <dbReference type="Proteomes" id="UP000182517"/>
    </source>
</evidence>
<dbReference type="KEGG" id="pef:A7E78_07755"/>
<dbReference type="PRINTS" id="PR00344">
    <property type="entry name" value="BCTRLSENSOR"/>
</dbReference>
<dbReference type="SUPFAM" id="SSF47384">
    <property type="entry name" value="Homodimeric domain of signal transducing histidine kinase"/>
    <property type="match status" value="1"/>
</dbReference>
<dbReference type="InterPro" id="IPR035965">
    <property type="entry name" value="PAS-like_dom_sf"/>
</dbReference>
<dbReference type="InterPro" id="IPR005467">
    <property type="entry name" value="His_kinase_dom"/>
</dbReference>
<feature type="domain" description="Histidine kinase" evidence="13">
    <location>
        <begin position="374"/>
        <end position="592"/>
    </location>
</feature>
<dbReference type="GO" id="GO:0005524">
    <property type="term" value="F:ATP binding"/>
    <property type="evidence" value="ECO:0007669"/>
    <property type="project" value="UniProtKB-KW"/>
</dbReference>
<dbReference type="InterPro" id="IPR050351">
    <property type="entry name" value="BphY/WalK/GraS-like"/>
</dbReference>
<dbReference type="PROSITE" id="PS50109">
    <property type="entry name" value="HIS_KIN"/>
    <property type="match status" value="1"/>
</dbReference>
<dbReference type="SMART" id="SM00304">
    <property type="entry name" value="HAMP"/>
    <property type="match status" value="1"/>
</dbReference>
<dbReference type="Pfam" id="PF02518">
    <property type="entry name" value="HATPase_c"/>
    <property type="match status" value="1"/>
</dbReference>
<feature type="domain" description="HAMP" evidence="16">
    <location>
        <begin position="193"/>
        <end position="245"/>
    </location>
</feature>
<dbReference type="Gene3D" id="1.10.287.130">
    <property type="match status" value="1"/>
</dbReference>
<keyword evidence="12" id="KW-1133">Transmembrane helix</keyword>
<dbReference type="Gene3D" id="6.10.340.10">
    <property type="match status" value="1"/>
</dbReference>
<keyword evidence="11 12" id="KW-0472">Membrane</keyword>
<dbReference type="PANTHER" id="PTHR45453:SF1">
    <property type="entry name" value="PHOSPHATE REGULON SENSOR PROTEIN PHOR"/>
    <property type="match status" value="1"/>
</dbReference>
<protein>
    <recommendedName>
        <fullName evidence="3">histidine kinase</fullName>
        <ecNumber evidence="3">2.7.13.3</ecNumber>
    </recommendedName>
</protein>
<evidence type="ECO:0000313" key="17">
    <source>
        <dbReference type="EMBL" id="APG27742.1"/>
    </source>
</evidence>
<comment type="subcellular location">
    <subcellularLocation>
        <location evidence="2">Cell membrane</location>
    </subcellularLocation>
</comment>
<dbReference type="CDD" id="cd00130">
    <property type="entry name" value="PAS"/>
    <property type="match status" value="1"/>
</dbReference>
<dbReference type="PROSITE" id="PS50885">
    <property type="entry name" value="HAMP"/>
    <property type="match status" value="1"/>
</dbReference>
<reference evidence="17 18" key="1">
    <citation type="journal article" date="2017" name="Genome Announc.">
        <title>Complete Genome Sequences of Two Acetylene-Fermenting Pelobacter acetylenicus Strains.</title>
        <authorList>
            <person name="Sutton J.M."/>
            <person name="Baesman S.M."/>
            <person name="Fierst J.L."/>
            <person name="Poret-Peterson A.T."/>
            <person name="Oremland R.S."/>
            <person name="Dunlap D.S."/>
            <person name="Akob D.M."/>
        </authorList>
    </citation>
    <scope>NUCLEOTIDE SEQUENCE [LARGE SCALE GENOMIC DNA]</scope>
    <source>
        <strain evidence="17 18">SFB93</strain>
    </source>
</reference>
<dbReference type="CDD" id="cd00082">
    <property type="entry name" value="HisKA"/>
    <property type="match status" value="1"/>
</dbReference>
<dbReference type="CDD" id="cd00075">
    <property type="entry name" value="HATPase"/>
    <property type="match status" value="1"/>
</dbReference>
<dbReference type="SUPFAM" id="SSF158472">
    <property type="entry name" value="HAMP domain-like"/>
    <property type="match status" value="1"/>
</dbReference>
<dbReference type="InterPro" id="IPR004358">
    <property type="entry name" value="Sig_transdc_His_kin-like_C"/>
</dbReference>
<evidence type="ECO:0000256" key="7">
    <source>
        <dbReference type="ARBA" id="ARBA00022741"/>
    </source>
</evidence>
<keyword evidence="18" id="KW-1185">Reference proteome</keyword>
<evidence type="ECO:0000256" key="8">
    <source>
        <dbReference type="ARBA" id="ARBA00022777"/>
    </source>
</evidence>
<evidence type="ECO:0000256" key="1">
    <source>
        <dbReference type="ARBA" id="ARBA00000085"/>
    </source>
</evidence>
<dbReference type="SUPFAM" id="SSF55785">
    <property type="entry name" value="PYP-like sensor domain (PAS domain)"/>
    <property type="match status" value="1"/>
</dbReference>
<dbReference type="InterPro" id="IPR003594">
    <property type="entry name" value="HATPase_dom"/>
</dbReference>
<dbReference type="EC" id="2.7.13.3" evidence="3"/>
<dbReference type="GO" id="GO:0016036">
    <property type="term" value="P:cellular response to phosphate starvation"/>
    <property type="evidence" value="ECO:0007669"/>
    <property type="project" value="TreeGrafter"/>
</dbReference>
<dbReference type="FunFam" id="3.30.565.10:FF:000006">
    <property type="entry name" value="Sensor histidine kinase WalK"/>
    <property type="match status" value="1"/>
</dbReference>
<evidence type="ECO:0000256" key="10">
    <source>
        <dbReference type="ARBA" id="ARBA00023012"/>
    </source>
</evidence>
<dbReference type="EMBL" id="CP015519">
    <property type="protein sequence ID" value="APG27742.1"/>
    <property type="molecule type" value="Genomic_DNA"/>
</dbReference>
<keyword evidence="8" id="KW-0418">Kinase</keyword>
<evidence type="ECO:0000256" key="11">
    <source>
        <dbReference type="ARBA" id="ARBA00023136"/>
    </source>
</evidence>
<dbReference type="Gene3D" id="3.30.565.10">
    <property type="entry name" value="Histidine kinase-like ATPase, C-terminal domain"/>
    <property type="match status" value="1"/>
</dbReference>
<accession>A0A1L3GP92</accession>
<evidence type="ECO:0000259" key="15">
    <source>
        <dbReference type="PROSITE" id="PS50113"/>
    </source>
</evidence>
<evidence type="ECO:0000256" key="3">
    <source>
        <dbReference type="ARBA" id="ARBA00012438"/>
    </source>
</evidence>
<dbReference type="STRING" id="1842532.A7E78_07755"/>
<dbReference type="SMART" id="SM00091">
    <property type="entry name" value="PAS"/>
    <property type="match status" value="1"/>
</dbReference>
<keyword evidence="4" id="KW-1003">Cell membrane</keyword>